<reference evidence="3 4" key="1">
    <citation type="journal article" date="2016" name="Nat. Commun.">
        <title>Thousands of microbial genomes shed light on interconnected biogeochemical processes in an aquifer system.</title>
        <authorList>
            <person name="Anantharaman K."/>
            <person name="Brown C.T."/>
            <person name="Hug L.A."/>
            <person name="Sharon I."/>
            <person name="Castelle C.J."/>
            <person name="Probst A.J."/>
            <person name="Thomas B.C."/>
            <person name="Singh A."/>
            <person name="Wilkins M.J."/>
            <person name="Karaoz U."/>
            <person name="Brodie E.L."/>
            <person name="Williams K.H."/>
            <person name="Hubbard S.S."/>
            <person name="Banfield J.F."/>
        </authorList>
    </citation>
    <scope>NUCLEOTIDE SEQUENCE [LARGE SCALE GENOMIC DNA]</scope>
</reference>
<evidence type="ECO:0000256" key="2">
    <source>
        <dbReference type="ARBA" id="ARBA00022679"/>
    </source>
</evidence>
<sequence length="203" mass="23132">MDSQKLAKMAIRKGAVQKNKELSALISLLKKRKLNTVVEVGTARGGTFYAWCKIAKPNAIVVSIDLPGGPFGGGYTINEMKRFKKYGKKNQKLYFIRKNSQLVKTKNELVKVLGGEKIDFLMIDGDHGYKGVKKDWELYSPLVKENGIVVFHDIVFHSKVPKCQVERLWEKIKKLHKHKEFIDPGDIRTWGPWAGIGVIYYKP</sequence>
<dbReference type="Proteomes" id="UP000177407">
    <property type="component" value="Unassembled WGS sequence"/>
</dbReference>
<organism evidence="3 4">
    <name type="scientific">Candidatus Falkowbacteria bacterium RIFOXYA2_FULL_38_12</name>
    <dbReference type="NCBI Taxonomy" id="1797993"/>
    <lineage>
        <taxon>Bacteria</taxon>
        <taxon>Candidatus Falkowiibacteriota</taxon>
    </lineage>
</organism>
<evidence type="ECO:0000313" key="4">
    <source>
        <dbReference type="Proteomes" id="UP000177407"/>
    </source>
</evidence>
<evidence type="ECO:0000313" key="3">
    <source>
        <dbReference type="EMBL" id="OGF20516.1"/>
    </source>
</evidence>
<dbReference type="GO" id="GO:0005886">
    <property type="term" value="C:plasma membrane"/>
    <property type="evidence" value="ECO:0007669"/>
    <property type="project" value="TreeGrafter"/>
</dbReference>
<keyword evidence="1" id="KW-0489">Methyltransferase</keyword>
<dbReference type="GO" id="GO:0032259">
    <property type="term" value="P:methylation"/>
    <property type="evidence" value="ECO:0007669"/>
    <property type="project" value="UniProtKB-KW"/>
</dbReference>
<gene>
    <name evidence="3" type="ORF">A2257_04110</name>
</gene>
<dbReference type="AlphaFoldDB" id="A0A1F5S1J9"/>
<dbReference type="GO" id="GO:0008168">
    <property type="term" value="F:methyltransferase activity"/>
    <property type="evidence" value="ECO:0007669"/>
    <property type="project" value="UniProtKB-KW"/>
</dbReference>
<dbReference type="PANTHER" id="PTHR40048">
    <property type="entry name" value="RHAMNOSYL O-METHYLTRANSFERASE"/>
    <property type="match status" value="1"/>
</dbReference>
<dbReference type="PANTHER" id="PTHR40048:SF1">
    <property type="entry name" value="RHAMNOSYL O-METHYLTRANSFERASE"/>
    <property type="match status" value="1"/>
</dbReference>
<evidence type="ECO:0000256" key="1">
    <source>
        <dbReference type="ARBA" id="ARBA00022603"/>
    </source>
</evidence>
<protein>
    <recommendedName>
        <fullName evidence="5">Methyltransferase</fullName>
    </recommendedName>
</protein>
<evidence type="ECO:0008006" key="5">
    <source>
        <dbReference type="Google" id="ProtNLM"/>
    </source>
</evidence>
<proteinExistence type="predicted"/>
<dbReference type="Pfam" id="PF13578">
    <property type="entry name" value="Methyltransf_24"/>
    <property type="match status" value="1"/>
</dbReference>
<comment type="caution">
    <text evidence="3">The sequence shown here is derived from an EMBL/GenBank/DDBJ whole genome shotgun (WGS) entry which is preliminary data.</text>
</comment>
<keyword evidence="2" id="KW-0808">Transferase</keyword>
<dbReference type="EMBL" id="MFGA01000023">
    <property type="protein sequence ID" value="OGF20516.1"/>
    <property type="molecule type" value="Genomic_DNA"/>
</dbReference>
<dbReference type="Gene3D" id="3.40.50.150">
    <property type="entry name" value="Vaccinia Virus protein VP39"/>
    <property type="match status" value="1"/>
</dbReference>
<dbReference type="InterPro" id="IPR029063">
    <property type="entry name" value="SAM-dependent_MTases_sf"/>
</dbReference>
<dbReference type="SUPFAM" id="SSF53335">
    <property type="entry name" value="S-adenosyl-L-methionine-dependent methyltransferases"/>
    <property type="match status" value="1"/>
</dbReference>
<accession>A0A1F5S1J9</accession>
<name>A0A1F5S1J9_9BACT</name>